<dbReference type="EMBL" id="JYFN01000081">
    <property type="protein sequence ID" value="KJE19865.1"/>
    <property type="molecule type" value="Genomic_DNA"/>
</dbReference>
<keyword evidence="2 5" id="KW-0238">DNA-binding</keyword>
<keyword evidence="1" id="KW-0805">Transcription regulation</keyword>
<dbReference type="PATRIC" id="fig|1502723.3.peg.6635"/>
<feature type="domain" description="HTH araC/xylS-type" evidence="4">
    <location>
        <begin position="149"/>
        <end position="247"/>
    </location>
</feature>
<reference evidence="6" key="1">
    <citation type="submission" date="2015-02" db="EMBL/GenBank/DDBJ databases">
        <title>Draft Genome of Frankia sp. CpI1-S.</title>
        <authorList>
            <person name="Oshone R.T."/>
            <person name="Ngom M."/>
            <person name="Ghodhbane-Gtari F."/>
            <person name="Gtari M."/>
            <person name="Morris K."/>
            <person name="Thomas K."/>
            <person name="Sen A."/>
            <person name="Tisa L.S."/>
        </authorList>
    </citation>
    <scope>NUCLEOTIDE SEQUENCE [LARGE SCALE GENOMIC DNA]</scope>
    <source>
        <strain evidence="6">CpI1-S</strain>
    </source>
</reference>
<dbReference type="OrthoDB" id="2039152at2"/>
<dbReference type="PROSITE" id="PS00041">
    <property type="entry name" value="HTH_ARAC_FAMILY_1"/>
    <property type="match status" value="1"/>
</dbReference>
<evidence type="ECO:0000256" key="2">
    <source>
        <dbReference type="ARBA" id="ARBA00023125"/>
    </source>
</evidence>
<dbReference type="PANTHER" id="PTHR11019:SF190">
    <property type="entry name" value="ARAC-FAMILY REGULATORY PROTEIN"/>
    <property type="match status" value="1"/>
</dbReference>
<organism evidence="5 6">
    <name type="scientific">Frankia torreyi</name>
    <dbReference type="NCBI Taxonomy" id="1856"/>
    <lineage>
        <taxon>Bacteria</taxon>
        <taxon>Bacillati</taxon>
        <taxon>Actinomycetota</taxon>
        <taxon>Actinomycetes</taxon>
        <taxon>Frankiales</taxon>
        <taxon>Frankiaceae</taxon>
        <taxon>Frankia</taxon>
    </lineage>
</organism>
<dbReference type="GO" id="GO:0003700">
    <property type="term" value="F:DNA-binding transcription factor activity"/>
    <property type="evidence" value="ECO:0007669"/>
    <property type="project" value="InterPro"/>
</dbReference>
<keyword evidence="6" id="KW-1185">Reference proteome</keyword>
<evidence type="ECO:0000259" key="4">
    <source>
        <dbReference type="PROSITE" id="PS01124"/>
    </source>
</evidence>
<dbReference type="GO" id="GO:0043565">
    <property type="term" value="F:sequence-specific DNA binding"/>
    <property type="evidence" value="ECO:0007669"/>
    <property type="project" value="InterPro"/>
</dbReference>
<dbReference type="InterPro" id="IPR018060">
    <property type="entry name" value="HTH_AraC"/>
</dbReference>
<dbReference type="PANTHER" id="PTHR11019">
    <property type="entry name" value="HTH-TYPE TRANSCRIPTIONAL REGULATOR NIMR"/>
    <property type="match status" value="1"/>
</dbReference>
<dbReference type="InterPro" id="IPR020449">
    <property type="entry name" value="Tscrpt_reg_AraC-type_HTH"/>
</dbReference>
<evidence type="ECO:0000313" key="6">
    <source>
        <dbReference type="Proteomes" id="UP000032545"/>
    </source>
</evidence>
<keyword evidence="3" id="KW-0804">Transcription</keyword>
<dbReference type="SMART" id="SM00342">
    <property type="entry name" value="HTH_ARAC"/>
    <property type="match status" value="1"/>
</dbReference>
<dbReference type="Pfam" id="PF12833">
    <property type="entry name" value="HTH_18"/>
    <property type="match status" value="1"/>
</dbReference>
<accession>A0A0D8B6Z5</accession>
<name>A0A0D8B6Z5_9ACTN</name>
<dbReference type="Proteomes" id="UP000032545">
    <property type="component" value="Unassembled WGS sequence"/>
</dbReference>
<dbReference type="AlphaFoldDB" id="A0A0D8B6Z5"/>
<dbReference type="PRINTS" id="PR00032">
    <property type="entry name" value="HTHARAC"/>
</dbReference>
<evidence type="ECO:0000256" key="3">
    <source>
        <dbReference type="ARBA" id="ARBA00023163"/>
    </source>
</evidence>
<dbReference type="InterPro" id="IPR018062">
    <property type="entry name" value="HTH_AraC-typ_CS"/>
</dbReference>
<evidence type="ECO:0000256" key="1">
    <source>
        <dbReference type="ARBA" id="ARBA00023015"/>
    </source>
</evidence>
<dbReference type="PROSITE" id="PS01124">
    <property type="entry name" value="HTH_ARAC_FAMILY_2"/>
    <property type="match status" value="1"/>
</dbReference>
<proteinExistence type="predicted"/>
<comment type="caution">
    <text evidence="5">The sequence shown here is derived from an EMBL/GenBank/DDBJ whole genome shotgun (WGS) entry which is preliminary data.</text>
</comment>
<protein>
    <submittedName>
        <fullName evidence="5">DNA-binding domain-containing protein, AraC-type</fullName>
    </submittedName>
</protein>
<reference evidence="5 6" key="2">
    <citation type="journal article" date="2016" name="Genome Announc.">
        <title>Permanent Draft Genome Sequences for Two Variants of Frankia sp. Strain CpI1, the First Frankia Strain Isolated from Root Nodules of Comptonia peregrina.</title>
        <authorList>
            <person name="Oshone R."/>
            <person name="Hurst S.G.IV."/>
            <person name="Abebe-Akele F."/>
            <person name="Simpson S."/>
            <person name="Morris K."/>
            <person name="Thomas W.K."/>
            <person name="Tisa L.S."/>
        </authorList>
    </citation>
    <scope>NUCLEOTIDE SEQUENCE [LARGE SCALE GENOMIC DNA]</scope>
    <source>
        <strain evidence="6">CpI1-S</strain>
    </source>
</reference>
<dbReference type="Gene3D" id="1.10.10.60">
    <property type="entry name" value="Homeodomain-like"/>
    <property type="match status" value="1"/>
</dbReference>
<sequence>MTRQAYSFVRTLPPEPDRDLCVDRHYLLCASAGALRLEVQGQVWVLPPARAALIEAERLIRVSIPRPVTTASVLFDTAFTPPPPAPLTVFDLSPLARALLTECAAWGESDEPLAAYAETLFAALAAVTWRLAEQPSPVVVPAGRSPELRRALQLTEQRLGGELRFEDLAGEVGLTPRSLARRFEAEAGMTWRAVLRRLRVLRAIEELAADDTPVTTIAFTTGYASLSAFNAAFRDLTGRTPTEYRASFRP</sequence>
<evidence type="ECO:0000313" key="5">
    <source>
        <dbReference type="EMBL" id="KJE19865.1"/>
    </source>
</evidence>
<dbReference type="InterPro" id="IPR009057">
    <property type="entry name" value="Homeodomain-like_sf"/>
</dbReference>
<dbReference type="SUPFAM" id="SSF46689">
    <property type="entry name" value="Homeodomain-like"/>
    <property type="match status" value="2"/>
</dbReference>
<gene>
    <name evidence="5" type="ORF">FF36_05852</name>
</gene>